<reference evidence="1 2" key="1">
    <citation type="submission" date="2022-03" db="EMBL/GenBank/DDBJ databases">
        <authorList>
            <person name="Jo J.-H."/>
            <person name="Im W.-T."/>
        </authorList>
    </citation>
    <scope>NUCLEOTIDE SEQUENCE [LARGE SCALE GENOMIC DNA]</scope>
    <source>
        <strain evidence="1 2">MA9</strain>
    </source>
</reference>
<accession>A0ABS9U7M4</accession>
<name>A0ABS9U7M4_9BACL</name>
<comment type="caution">
    <text evidence="1">The sequence shown here is derived from an EMBL/GenBank/DDBJ whole genome shotgun (WGS) entry which is preliminary data.</text>
</comment>
<proteinExistence type="predicted"/>
<evidence type="ECO:0000313" key="1">
    <source>
        <dbReference type="EMBL" id="MCH7320344.1"/>
    </source>
</evidence>
<sequence>MNSSFVAKSMERQHLKSVRKLSLQIVDINTALKDVHQQLAPHIDEIKYEAATGYVNQYISHTHVWNIKFVCNLEDPEVALMQLFHLKYILEREPAELYKEARSILEEQRQKFLKITLYSNEHIEMRRTKMLDYIMGFEKIKGER</sequence>
<dbReference type="EMBL" id="JAKZFC010000001">
    <property type="protein sequence ID" value="MCH7320344.1"/>
    <property type="molecule type" value="Genomic_DNA"/>
</dbReference>
<keyword evidence="2" id="KW-1185">Reference proteome</keyword>
<evidence type="ECO:0000313" key="2">
    <source>
        <dbReference type="Proteomes" id="UP001316087"/>
    </source>
</evidence>
<dbReference type="RefSeq" id="WP_241367367.1">
    <property type="nucleotide sequence ID" value="NZ_JAKZFC010000001.1"/>
</dbReference>
<organism evidence="1 2">
    <name type="scientific">Solibacillus palustris</name>
    <dbReference type="NCBI Taxonomy" id="2908203"/>
    <lineage>
        <taxon>Bacteria</taxon>
        <taxon>Bacillati</taxon>
        <taxon>Bacillota</taxon>
        <taxon>Bacilli</taxon>
        <taxon>Bacillales</taxon>
        <taxon>Caryophanaceae</taxon>
        <taxon>Solibacillus</taxon>
    </lineage>
</organism>
<dbReference type="Proteomes" id="UP001316087">
    <property type="component" value="Unassembled WGS sequence"/>
</dbReference>
<gene>
    <name evidence="1" type="ORF">LZ480_00470</name>
</gene>
<protein>
    <submittedName>
        <fullName evidence="1">Uncharacterized protein</fullName>
    </submittedName>
</protein>